<sequence length="83" mass="9013">MEERQKAIAAANKQPSVQLPAPHQSAASYKTPSRRPAADLQNCEENEDRTSNDDSSNGEDLANPTQNQDSSPSQLLPLDPLLI</sequence>
<evidence type="ECO:0000256" key="1">
    <source>
        <dbReference type="SAM" id="MobiDB-lite"/>
    </source>
</evidence>
<dbReference type="GeneID" id="77803104"/>
<protein>
    <submittedName>
        <fullName evidence="2">Uncharacterized protein</fullName>
    </submittedName>
</protein>
<proteinExistence type="predicted"/>
<keyword evidence="3" id="KW-1185">Reference proteome</keyword>
<dbReference type="RefSeq" id="XP_053026150.1">
    <property type="nucleotide sequence ID" value="XM_053162209.1"/>
</dbReference>
<organism evidence="2 3">
    <name type="scientific">Puccinia triticina</name>
    <dbReference type="NCBI Taxonomy" id="208348"/>
    <lineage>
        <taxon>Eukaryota</taxon>
        <taxon>Fungi</taxon>
        <taxon>Dikarya</taxon>
        <taxon>Basidiomycota</taxon>
        <taxon>Pucciniomycotina</taxon>
        <taxon>Pucciniomycetes</taxon>
        <taxon>Pucciniales</taxon>
        <taxon>Pucciniaceae</taxon>
        <taxon>Puccinia</taxon>
    </lineage>
</organism>
<reference evidence="2" key="1">
    <citation type="submission" date="2022-10" db="EMBL/GenBank/DDBJ databases">
        <title>Puccinia triticina Genome sequencing and assembly.</title>
        <authorList>
            <person name="Li C."/>
        </authorList>
    </citation>
    <scope>NUCLEOTIDE SEQUENCE</scope>
    <source>
        <strain evidence="2">Pt15</strain>
    </source>
</reference>
<feature type="region of interest" description="Disordered" evidence="1">
    <location>
        <begin position="1"/>
        <end position="83"/>
    </location>
</feature>
<accession>A0ABY7D040</accession>
<name>A0ABY7D040_9BASI</name>
<evidence type="ECO:0000313" key="2">
    <source>
        <dbReference type="EMBL" id="WAQ90595.1"/>
    </source>
</evidence>
<dbReference type="EMBL" id="CP110432">
    <property type="protein sequence ID" value="WAQ90595.1"/>
    <property type="molecule type" value="Genomic_DNA"/>
</dbReference>
<feature type="compositionally biased region" description="Low complexity" evidence="1">
    <location>
        <begin position="68"/>
        <end position="83"/>
    </location>
</feature>
<dbReference type="Proteomes" id="UP001164743">
    <property type="component" value="Chromosome 12A"/>
</dbReference>
<evidence type="ECO:0000313" key="3">
    <source>
        <dbReference type="Proteomes" id="UP001164743"/>
    </source>
</evidence>
<gene>
    <name evidence="2" type="ORF">PtA15_12A585</name>
</gene>